<dbReference type="PANTHER" id="PTHR45615:SF63">
    <property type="entry name" value="CHROMOSOME UNDETERMINED SCAFFOLD_10, WHOLE GENOME SHOTGUN SEQUENCE"/>
    <property type="match status" value="1"/>
</dbReference>
<dbReference type="CDD" id="cd00882">
    <property type="entry name" value="Ras_like_GTPase"/>
    <property type="match status" value="1"/>
</dbReference>
<organism evidence="3 4">
    <name type="scientific">Larinioides sclopetarius</name>
    <dbReference type="NCBI Taxonomy" id="280406"/>
    <lineage>
        <taxon>Eukaryota</taxon>
        <taxon>Metazoa</taxon>
        <taxon>Ecdysozoa</taxon>
        <taxon>Arthropoda</taxon>
        <taxon>Chelicerata</taxon>
        <taxon>Arachnida</taxon>
        <taxon>Araneae</taxon>
        <taxon>Araneomorphae</taxon>
        <taxon>Entelegynae</taxon>
        <taxon>Araneoidea</taxon>
        <taxon>Araneidae</taxon>
        <taxon>Larinioides</taxon>
    </lineage>
</organism>
<protein>
    <recommendedName>
        <fullName evidence="5">G domain-containing protein</fullName>
    </recommendedName>
</protein>
<feature type="region of interest" description="Disordered" evidence="2">
    <location>
        <begin position="1116"/>
        <end position="1136"/>
    </location>
</feature>
<feature type="compositionally biased region" description="Gly residues" evidence="2">
    <location>
        <begin position="952"/>
        <end position="967"/>
    </location>
</feature>
<dbReference type="SUPFAM" id="SSF52540">
    <property type="entry name" value="P-loop containing nucleoside triphosphate hydrolases"/>
    <property type="match status" value="1"/>
</dbReference>
<sequence length="2234" mass="252871">MASCKEENGVLGFLQRSISGQDENAREFCCVPFGPGFSVDGRQGASDAATSGLPPGNCTTIPRCYPWSKYRGWQIPEPVTASPCWAPWWVGVHRDEKNNNYIMALSLITRHGRGLNLPHKRDVSEQNAVEEKGDHVIKSTFELLDKGYKEIKLLDNHRDVILILGNTGSGKSTFTQWLAGDNTKLISKETTEGSDEYIIEDSNRISDTTLKSKTIFPDLVVDNKTNSAFYDCPGFSDTQGTSHDIAETYFIKKVVDFSKSVKMIFVINHSSVMKGIDRQDFMKLLRHVTDLVKEIDKFKSSIALVATKVEAYNRRGLIEDKNVIAAIAQFLQEAKQYLMEESSTRSNLSKKEERFYKNAVKFVEFFLEKENDEYTRIGIFKRPDAPGPVSEIESLQNNKKTVERIIHEKLVFTSKTNEDFGYTVSEKTKNDISDIVKQINENLECRLSIIAKKIQEYYKNLVEEIRGKIRLLSSETYNSIEVDFSNAEAFKNKLNIGYIATSDLMNETKNLTNPEKLSGIINKAITNLDIKIPKHEMEYIEKQGNYFNFLQTVSDKMLDSKPWDQLFRDVKIFLSDSKTAVSQNVTSAAETINNRLQINLNHIAKAIQEKYSERIKSLEIQNLPEKLSRDSRYISELTQEIEKGTTIGKLMNSILNAADNLGVSLPKENLKNVGNQGKYLRFLEIVNNESLVKGATSWLPPFKNIVKYFSESEKWYTFLKHLYNKLSEYAIQKDRQKYNVADLDDWGQLGKPQGISLTAYNFEKFLEKILSFNVPEYETVKNLTSTGFQIDELNQILSLTLKHRPTVTCSEHHIIAKGSIVILSEIIHTLKSNLDTNNSCKNFQYQLAAGNYNLFKLFALNRVFIDTDWPFSKKEVSVAIIAPKWEVIGSRSINLSGADGPSAENQKAKDGAYPGNNGANGVPGGPGGSAESFFGIGDTFVDGAKLKIIANGGSGGPGQDGGDGCPGKNGEDAPIPIDGDLICNWSTQKFKGFKCFYIDGEEYKLGITEQFNFRIFGEDGRKGGNGGDGGKGGKGGDLGNIFLLELRRPSNITKLAYVGEEGEIGKGGNGRQGGKDGNNRLAKFTKKKLASCFVPFTECEYNTYWELRETEIRNSTGADGINGTDGRNGKNIDHPKAAKGISSQANIINEYKSFLRENTNNRFQKVSILSFLNLLNSQNYIRKLYDVPALIEEFHSVEEQFHELGHQIDFSPFYSSLLERINAYAKDQKDIQDDRKKVLNYIYTAILGKIYYLRENSENPLIINMRAYLDMVEDNIKTLKDLQVISNKVDVINKYKENYKNGIEKKINEAQSLIEKQINPEMERINAGIDDQINSLIQETISLKKKSEKDYEKLAKKKKSLENAMAIKGIFNCLKIIGGVANLMGPYGQIAGTVINGVSSVAEPLALNNEKKSINIPVGIETSLNALKKNIKALKDKKVDHLERLLKNAEEEIKKSSETMDDLTKKIGDIRGKLKKVRNKELDFNNVKVLETEFEESIRIKGLELKKIKGDKKIIDELEVLEKVGQLFKFGSLFSEIYGKYKEDKEEMDTVTKSMKNMSETIQMLKEYEKSIYDTIAPMLQNMEDEMKDISAKLQSKSHVALDVTKWKVQSSLKDMKLQMQKLTEGRGIQNDLSRSIEKLDEAMTTLINVYDRMQNYQDQQNLANYIADISSVAANSINIKDQQLAKAINDLEYAIRGNLVLEQYKTAIDALRQWVFPFSDHYIEKSMLPLQLQMDTNIEKLLQTASKKIEAIRQKLHMYDTSISKGDQFLLCEEFSSKYYSSLPFYVWENEENRKSISNLLSGKEVVLKADVNESAPNKDAIKFSEIEFDFKLKNETAQSLFSEILRGFDIIATHLGNSYYRYEREIFLITSDSVTVSYSYEKNDDGMPIRWNEAYKKLKSGDLLLSPYTFWEVKLINKTNKTSFLDLDKYKNEISVELSGLGSYVLINGMGFSEYNSFTFENNTIENNTMASSVGGGLRDCKRSKYRSTRSVNGIAIDGDFMTNNASKGISSPIAFLYHFLKTYIVSNLVISINHAFFGEKVSVRSDCSKLPDECTYPRKIGPTVMTIPTITDTDSASAKNDCIKKRIGQKTDTIFDVHFHENNSRLKSFLLSDQKYGSNNHSTQIPDLNCSLLLADLVTRTITHNKYKSPIDESLLSPREVMLSRIVDGVVRDESEVKRMLHRHLSEKEEKRPNSWFTKLKDFTKSVIQVLGLKGCDATEEYVKDLRHLFA</sequence>
<evidence type="ECO:0000256" key="1">
    <source>
        <dbReference type="SAM" id="Coils"/>
    </source>
</evidence>
<evidence type="ECO:0000313" key="3">
    <source>
        <dbReference type="EMBL" id="CAL1300631.1"/>
    </source>
</evidence>
<name>A0AAV2BWF3_9ARAC</name>
<keyword evidence="1" id="KW-0175">Coiled coil</keyword>
<proteinExistence type="predicted"/>
<feature type="region of interest" description="Disordered" evidence="2">
    <location>
        <begin position="896"/>
        <end position="924"/>
    </location>
</feature>
<feature type="compositionally biased region" description="Basic and acidic residues" evidence="2">
    <location>
        <begin position="1127"/>
        <end position="1136"/>
    </location>
</feature>
<feature type="compositionally biased region" description="Low complexity" evidence="2">
    <location>
        <begin position="911"/>
        <end position="920"/>
    </location>
</feature>
<dbReference type="Gene3D" id="3.40.50.300">
    <property type="entry name" value="P-loop containing nucleotide triphosphate hydrolases"/>
    <property type="match status" value="1"/>
</dbReference>
<dbReference type="Proteomes" id="UP001497382">
    <property type="component" value="Unassembled WGS sequence"/>
</dbReference>
<keyword evidence="4" id="KW-1185">Reference proteome</keyword>
<dbReference type="PANTHER" id="PTHR45615">
    <property type="entry name" value="MYOSIN HEAVY CHAIN, NON-MUSCLE"/>
    <property type="match status" value="1"/>
</dbReference>
<evidence type="ECO:0000256" key="2">
    <source>
        <dbReference type="SAM" id="MobiDB-lite"/>
    </source>
</evidence>
<dbReference type="EMBL" id="CAXIEN010000568">
    <property type="protein sequence ID" value="CAL1300631.1"/>
    <property type="molecule type" value="Genomic_DNA"/>
</dbReference>
<accession>A0AAV2BWF3</accession>
<evidence type="ECO:0000313" key="4">
    <source>
        <dbReference type="Proteomes" id="UP001497382"/>
    </source>
</evidence>
<feature type="coiled-coil region" evidence="1">
    <location>
        <begin position="1424"/>
        <end position="1480"/>
    </location>
</feature>
<reference evidence="3 4" key="1">
    <citation type="submission" date="2024-04" db="EMBL/GenBank/DDBJ databases">
        <authorList>
            <person name="Rising A."/>
            <person name="Reimegard J."/>
            <person name="Sonavane S."/>
            <person name="Akerstrom W."/>
            <person name="Nylinder S."/>
            <person name="Hedman E."/>
            <person name="Kallberg Y."/>
        </authorList>
    </citation>
    <scope>NUCLEOTIDE SEQUENCE [LARGE SCALE GENOMIC DNA]</scope>
</reference>
<feature type="region of interest" description="Disordered" evidence="2">
    <location>
        <begin position="952"/>
        <end position="971"/>
    </location>
</feature>
<comment type="caution">
    <text evidence="3">The sequence shown here is derived from an EMBL/GenBank/DDBJ whole genome shotgun (WGS) entry which is preliminary data.</text>
</comment>
<dbReference type="InterPro" id="IPR027417">
    <property type="entry name" value="P-loop_NTPase"/>
</dbReference>
<gene>
    <name evidence="3" type="ORF">LARSCL_LOCUS22038</name>
</gene>
<evidence type="ECO:0008006" key="5">
    <source>
        <dbReference type="Google" id="ProtNLM"/>
    </source>
</evidence>